<dbReference type="Proteomes" id="UP000543556">
    <property type="component" value="Unassembled WGS sequence"/>
</dbReference>
<accession>A0A7Y7M082</accession>
<evidence type="ECO:0000313" key="2">
    <source>
        <dbReference type="Proteomes" id="UP000543556"/>
    </source>
</evidence>
<name>A0A7Y7M082_9MICC</name>
<gene>
    <name evidence="1" type="ORF">G6034_11195</name>
</gene>
<dbReference type="RefSeq" id="WP_176635197.1">
    <property type="nucleotide sequence ID" value="NZ_JAAMFM010000015.1"/>
</dbReference>
<proteinExistence type="predicted"/>
<organism evidence="1 2">
    <name type="scientific">Arthrobacter wenxiniae</name>
    <dbReference type="NCBI Taxonomy" id="2713570"/>
    <lineage>
        <taxon>Bacteria</taxon>
        <taxon>Bacillati</taxon>
        <taxon>Actinomycetota</taxon>
        <taxon>Actinomycetes</taxon>
        <taxon>Micrococcales</taxon>
        <taxon>Micrococcaceae</taxon>
        <taxon>Arthrobacter</taxon>
    </lineage>
</organism>
<keyword evidence="2" id="KW-1185">Reference proteome</keyword>
<dbReference type="EMBL" id="JAAMFM010000015">
    <property type="protein sequence ID" value="NVM95471.1"/>
    <property type="molecule type" value="Genomic_DNA"/>
</dbReference>
<protein>
    <submittedName>
        <fullName evidence="1">Uncharacterized protein</fullName>
    </submittedName>
</protein>
<comment type="caution">
    <text evidence="1">The sequence shown here is derived from an EMBL/GenBank/DDBJ whole genome shotgun (WGS) entry which is preliminary data.</text>
</comment>
<dbReference type="AlphaFoldDB" id="A0A7Y7M082"/>
<sequence>MTELATAARRTELDHATEDLRELCEEVAVPMQAQQYIAYFCGAGGQSPSDKALRRRAFYAGIDRFQRAVEAVGDLEAAGYAPREAASIEKESARFARLRREISAAAGD</sequence>
<evidence type="ECO:0000313" key="1">
    <source>
        <dbReference type="EMBL" id="NVM95471.1"/>
    </source>
</evidence>
<reference evidence="1 2" key="1">
    <citation type="submission" date="2020-02" db="EMBL/GenBank/DDBJ databases">
        <title>Genome sequence of strain AETb3-4.</title>
        <authorList>
            <person name="Gao J."/>
            <person name="Zhang X."/>
        </authorList>
    </citation>
    <scope>NUCLEOTIDE SEQUENCE [LARGE SCALE GENOMIC DNA]</scope>
    <source>
        <strain evidence="1 2">AETb3-4</strain>
    </source>
</reference>